<evidence type="ECO:0000256" key="3">
    <source>
        <dbReference type="ARBA" id="ARBA00010400"/>
    </source>
</evidence>
<keyword evidence="5 7" id="KW-0732">Signal</keyword>
<dbReference type="GO" id="GO:0005576">
    <property type="term" value="C:extracellular region"/>
    <property type="evidence" value="ECO:0007669"/>
    <property type="project" value="UniProtKB-SubCell"/>
</dbReference>
<keyword evidence="4" id="KW-0964">Secreted</keyword>
<dbReference type="Proteomes" id="UP000237271">
    <property type="component" value="Unassembled WGS sequence"/>
</dbReference>
<name>A0A2P4YF18_9STRA</name>
<feature type="signal peptide" evidence="7">
    <location>
        <begin position="1"/>
        <end position="30"/>
    </location>
</feature>
<feature type="domain" description="RxLR effector PexRD54 WY" evidence="8">
    <location>
        <begin position="107"/>
        <end position="145"/>
    </location>
</feature>
<accession>A0A2P4YF18</accession>
<dbReference type="GO" id="GO:0043657">
    <property type="term" value="C:host cell"/>
    <property type="evidence" value="ECO:0007669"/>
    <property type="project" value="UniProtKB-SubCell"/>
</dbReference>
<organism evidence="9 10">
    <name type="scientific">Phytophthora palmivora</name>
    <dbReference type="NCBI Taxonomy" id="4796"/>
    <lineage>
        <taxon>Eukaryota</taxon>
        <taxon>Sar</taxon>
        <taxon>Stramenopiles</taxon>
        <taxon>Oomycota</taxon>
        <taxon>Peronosporomycetes</taxon>
        <taxon>Peronosporales</taxon>
        <taxon>Peronosporaceae</taxon>
        <taxon>Phytophthora</taxon>
    </lineage>
</organism>
<evidence type="ECO:0000256" key="4">
    <source>
        <dbReference type="ARBA" id="ARBA00022525"/>
    </source>
</evidence>
<dbReference type="AlphaFoldDB" id="A0A2P4YF18"/>
<comment type="similarity">
    <text evidence="3">Belongs to the RxLR effector family.</text>
</comment>
<comment type="caution">
    <text evidence="9">The sequence shown here is derived from an EMBL/GenBank/DDBJ whole genome shotgun (WGS) entry which is preliminary data.</text>
</comment>
<evidence type="ECO:0000256" key="7">
    <source>
        <dbReference type="SAM" id="SignalP"/>
    </source>
</evidence>
<keyword evidence="10" id="KW-1185">Reference proteome</keyword>
<gene>
    <name evidence="9" type="ORF">PHPALM_6360</name>
</gene>
<evidence type="ECO:0000256" key="1">
    <source>
        <dbReference type="ARBA" id="ARBA00004340"/>
    </source>
</evidence>
<dbReference type="Pfam" id="PF22748">
    <property type="entry name" value="PexRD54_WY"/>
    <property type="match status" value="4"/>
</dbReference>
<feature type="domain" description="RxLR effector PexRD54 WY" evidence="8">
    <location>
        <begin position="282"/>
        <end position="323"/>
    </location>
</feature>
<evidence type="ECO:0000313" key="9">
    <source>
        <dbReference type="EMBL" id="POM76402.1"/>
    </source>
</evidence>
<comment type="subcellular location">
    <subcellularLocation>
        <location evidence="1">Host cell</location>
    </subcellularLocation>
    <subcellularLocation>
        <location evidence="2">Secreted</location>
    </subcellularLocation>
</comment>
<dbReference type="EMBL" id="NCKW01003450">
    <property type="protein sequence ID" value="POM76402.1"/>
    <property type="molecule type" value="Genomic_DNA"/>
</dbReference>
<sequence length="529" mass="58672">MGMKTRTTKFYCTKVLVVVVLLACINVVSSSSVSKRAARNSQTLGTLSVDFPNITKRFLRSDTSTTTGGPTNVIQERALAFSLPGLEQATTSIKSGLSKLIQKLKLQWWRLRQKSPNDVFTLLKLDKTGDKLFESPAFSQWMAFVTVRNKNNPDLAMFSTLASHYTDDALAKMLVAAKQGDSTRELATRMETLQIENWITAGKSADGVFTALRLDQTGDKLFESPIFSNWVAYVAKRDSKDPELAMFSTFATHYSDDALASLLIRAKEVGSTKTLATKMEGLQISNWVTAGNSADDVFKSLKLDQTGDKLFESPLFTYWASFVAKRNSNDPGTEMFTTFTAHYSDDVLAKMLPTHILTTAKNVESTKAMATKLEGLQITNWITAENSVDDVFKLLKLDQTGDKLFESPVFSTWTTFVTKSKSENPENEMVKQLVKTFGDVDAAKMISAATKVESTEKLATDLRATQFTSWFSQGKTPQNVDTMLNTATTSDDVIKKLSRDYEKFYGKREFIKPQAVSTSTRAGNGIRIG</sequence>
<evidence type="ECO:0000256" key="6">
    <source>
        <dbReference type="ARBA" id="ARBA00023026"/>
    </source>
</evidence>
<evidence type="ECO:0000256" key="5">
    <source>
        <dbReference type="ARBA" id="ARBA00022729"/>
    </source>
</evidence>
<dbReference type="OrthoDB" id="98185at2759"/>
<reference evidence="9 10" key="1">
    <citation type="journal article" date="2017" name="Genome Biol. Evol.">
        <title>Phytophthora megakarya and P. palmivora, closely related causal agents of cacao black pod rot, underwent increases in genome sizes and gene numbers by different mechanisms.</title>
        <authorList>
            <person name="Ali S.S."/>
            <person name="Shao J."/>
            <person name="Lary D.J."/>
            <person name="Kronmiller B."/>
            <person name="Shen D."/>
            <person name="Strem M.D."/>
            <person name="Amoako-Attah I."/>
            <person name="Akrofi A.Y."/>
            <person name="Begoude B.A."/>
            <person name="Ten Hoopen G.M."/>
            <person name="Coulibaly K."/>
            <person name="Kebe B.I."/>
            <person name="Melnick R.L."/>
            <person name="Guiltinan M.J."/>
            <person name="Tyler B.M."/>
            <person name="Meinhardt L.W."/>
            <person name="Bailey B.A."/>
        </authorList>
    </citation>
    <scope>NUCLEOTIDE SEQUENCE [LARGE SCALE GENOMIC DNA]</scope>
    <source>
        <strain evidence="10">sbr112.9</strain>
    </source>
</reference>
<proteinExistence type="inferred from homology"/>
<feature type="domain" description="RxLR effector PexRD54 WY" evidence="8">
    <location>
        <begin position="193"/>
        <end position="234"/>
    </location>
</feature>
<protein>
    <submittedName>
        <fullName evidence="9">Secreted RxLR effector peptide protein</fullName>
    </submittedName>
</protein>
<dbReference type="InterPro" id="IPR054463">
    <property type="entry name" value="PexRD54_WY"/>
</dbReference>
<evidence type="ECO:0000259" key="8">
    <source>
        <dbReference type="Pfam" id="PF22748"/>
    </source>
</evidence>
<evidence type="ECO:0000256" key="2">
    <source>
        <dbReference type="ARBA" id="ARBA00004613"/>
    </source>
</evidence>
<evidence type="ECO:0000313" key="10">
    <source>
        <dbReference type="Proteomes" id="UP000237271"/>
    </source>
</evidence>
<feature type="chain" id="PRO_5015188725" evidence="7">
    <location>
        <begin position="31"/>
        <end position="529"/>
    </location>
</feature>
<feature type="domain" description="RxLR effector PexRD54 WY" evidence="8">
    <location>
        <begin position="376"/>
        <end position="417"/>
    </location>
</feature>
<keyword evidence="6" id="KW-0843">Virulence</keyword>